<organism evidence="1 2">
    <name type="scientific">Fibrella rubiginis</name>
    <dbReference type="NCBI Taxonomy" id="2817060"/>
    <lineage>
        <taxon>Bacteria</taxon>
        <taxon>Pseudomonadati</taxon>
        <taxon>Bacteroidota</taxon>
        <taxon>Cytophagia</taxon>
        <taxon>Cytophagales</taxon>
        <taxon>Spirosomataceae</taxon>
        <taxon>Fibrella</taxon>
    </lineage>
</organism>
<dbReference type="InterPro" id="IPR005368">
    <property type="entry name" value="UPF0175"/>
</dbReference>
<keyword evidence="2" id="KW-1185">Reference proteome</keyword>
<dbReference type="Pfam" id="PF03683">
    <property type="entry name" value="UPF0175"/>
    <property type="match status" value="1"/>
</dbReference>
<dbReference type="AlphaFoldDB" id="A0A939GH18"/>
<dbReference type="Proteomes" id="UP000664034">
    <property type="component" value="Unassembled WGS sequence"/>
</dbReference>
<evidence type="ECO:0000313" key="1">
    <source>
        <dbReference type="EMBL" id="MBO0936318.1"/>
    </source>
</evidence>
<dbReference type="RefSeq" id="WP_207363885.1">
    <property type="nucleotide sequence ID" value="NZ_JAFMYV010000003.1"/>
</dbReference>
<gene>
    <name evidence="1" type="ORF">J2I47_07135</name>
</gene>
<name>A0A939GH18_9BACT</name>
<accession>A0A939GH18</accession>
<proteinExistence type="predicted"/>
<protein>
    <submittedName>
        <fullName evidence="1">UPF0175 family protein</fullName>
    </submittedName>
</protein>
<comment type="caution">
    <text evidence="1">The sequence shown here is derived from an EMBL/GenBank/DDBJ whole genome shotgun (WGS) entry which is preliminary data.</text>
</comment>
<reference evidence="1" key="1">
    <citation type="submission" date="2021-03" db="EMBL/GenBank/DDBJ databases">
        <title>Fibrella sp. HMF5335 genome sequencing and assembly.</title>
        <authorList>
            <person name="Kang H."/>
            <person name="Kim H."/>
            <person name="Bae S."/>
            <person name="Joh K."/>
        </authorList>
    </citation>
    <scope>NUCLEOTIDE SEQUENCE</scope>
    <source>
        <strain evidence="1">HMF5335</strain>
    </source>
</reference>
<evidence type="ECO:0000313" key="2">
    <source>
        <dbReference type="Proteomes" id="UP000664034"/>
    </source>
</evidence>
<sequence length="78" mass="9048">MTITIPDELIEQAHLAPNELRTDLAAYLYEHRRLTLGQARRLAGMDLLTFQHELANRDIVIQFGVDDLEKDMKNLKMI</sequence>
<dbReference type="EMBL" id="JAFMYV010000003">
    <property type="protein sequence ID" value="MBO0936318.1"/>
    <property type="molecule type" value="Genomic_DNA"/>
</dbReference>